<gene>
    <name evidence="4" type="ORF">DVH24_039124</name>
</gene>
<dbReference type="InterPro" id="IPR001611">
    <property type="entry name" value="Leu-rich_rpt"/>
</dbReference>
<feature type="compositionally biased region" description="Basic residues" evidence="3">
    <location>
        <begin position="346"/>
        <end position="355"/>
    </location>
</feature>
<feature type="compositionally biased region" description="Basic and acidic residues" evidence="3">
    <location>
        <begin position="392"/>
        <end position="407"/>
    </location>
</feature>
<dbReference type="EMBL" id="RDQH01000329">
    <property type="protein sequence ID" value="RXI04850.1"/>
    <property type="molecule type" value="Genomic_DNA"/>
</dbReference>
<dbReference type="InterPro" id="IPR050836">
    <property type="entry name" value="SDS22/Internalin_LRR"/>
</dbReference>
<reference evidence="4" key="1">
    <citation type="submission" date="2018-10" db="EMBL/GenBank/DDBJ databases">
        <title>A high-quality apple genome assembly.</title>
        <authorList>
            <person name="Hu J."/>
        </authorList>
    </citation>
    <scope>NUCLEOTIDE SEQUENCE [LARGE SCALE GENOMIC DNA]</scope>
    <source>
        <tissue evidence="4">Young leaf</tissue>
    </source>
</reference>
<dbReference type="PANTHER" id="PTHR46652">
    <property type="entry name" value="LEUCINE-RICH REPEAT AND IQ DOMAIN-CONTAINING PROTEIN 1-RELATED"/>
    <property type="match status" value="1"/>
</dbReference>
<evidence type="ECO:0008006" key="6">
    <source>
        <dbReference type="Google" id="ProtNLM"/>
    </source>
</evidence>
<feature type="compositionally biased region" description="Gly residues" evidence="3">
    <location>
        <begin position="472"/>
        <end position="482"/>
    </location>
</feature>
<protein>
    <recommendedName>
        <fullName evidence="6">Protein phosphatase 1 regulatory subunit 7</fullName>
    </recommendedName>
</protein>
<dbReference type="Pfam" id="PF12799">
    <property type="entry name" value="LRR_4"/>
    <property type="match status" value="1"/>
</dbReference>
<evidence type="ECO:0000313" key="5">
    <source>
        <dbReference type="Proteomes" id="UP000290289"/>
    </source>
</evidence>
<comment type="caution">
    <text evidence="4">The sequence shown here is derived from an EMBL/GenBank/DDBJ whole genome shotgun (WGS) entry which is preliminary data.</text>
</comment>
<proteinExistence type="predicted"/>
<accession>A0A498K984</accession>
<organism evidence="4 5">
    <name type="scientific">Malus domestica</name>
    <name type="common">Apple</name>
    <name type="synonym">Pyrus malus</name>
    <dbReference type="NCBI Taxonomy" id="3750"/>
    <lineage>
        <taxon>Eukaryota</taxon>
        <taxon>Viridiplantae</taxon>
        <taxon>Streptophyta</taxon>
        <taxon>Embryophyta</taxon>
        <taxon>Tracheophyta</taxon>
        <taxon>Spermatophyta</taxon>
        <taxon>Magnoliopsida</taxon>
        <taxon>eudicotyledons</taxon>
        <taxon>Gunneridae</taxon>
        <taxon>Pentapetalae</taxon>
        <taxon>rosids</taxon>
        <taxon>fabids</taxon>
        <taxon>Rosales</taxon>
        <taxon>Rosaceae</taxon>
        <taxon>Amygdaloideae</taxon>
        <taxon>Maleae</taxon>
        <taxon>Malus</taxon>
    </lineage>
</organism>
<dbReference type="InterPro" id="IPR025875">
    <property type="entry name" value="Leu-rich_rpt_4"/>
</dbReference>
<feature type="compositionally biased region" description="Basic and acidic residues" evidence="3">
    <location>
        <begin position="284"/>
        <end position="304"/>
    </location>
</feature>
<dbReference type="InterPro" id="IPR032675">
    <property type="entry name" value="LRR_dom_sf"/>
</dbReference>
<feature type="region of interest" description="Disordered" evidence="3">
    <location>
        <begin position="268"/>
        <end position="408"/>
    </location>
</feature>
<dbReference type="PROSITE" id="PS51450">
    <property type="entry name" value="LRR"/>
    <property type="match status" value="4"/>
</dbReference>
<keyword evidence="5" id="KW-1185">Reference proteome</keyword>
<name>A0A498K984_MALDO</name>
<sequence length="482" mass="53520">MNRLSLEQVLKENNTRDPNSISTLKLNHKALSDVSCLGEFNNLERLDLSFNNLTSLEGLKSCINLKWLSVANNKLQSLKGIEGLSKLTVLNAGNNKLQAMDEIKSIVSLRAVILNDNEIASICRLEPLRELNTLVLSRNPIRDIGDSLKKVKSITKLSLSHCQLQTLEASLKFCIELKELRLAHNDIKGLPTELALNTKLQNLDLGNNVITRWSDLKIINSLVNLRNLNLQGNPVVEKDKLVKKIKKMLPNLHVFNARPIDKYIKSERGARGDEVNKSSLNAADKQETQTEEPKERDFKHHAMGEAKGGIENASDSDTKKSKRKRKGSKDNVSNNDVVEGDEKREPVKKKNHIHHMQNEDDPGNLENAGHFEKALQQKKQKKSPADTEDNAEVGKKPEKSKGRKGELDVIDDADTPFLELFSVDAEVASEKKVNDKVRDLGGLVTFPSKSKKAKNSPSTGSTLHPSPVDEIGTGGPSTWGDD</sequence>
<dbReference type="SMART" id="SM00365">
    <property type="entry name" value="LRR_SD22"/>
    <property type="match status" value="4"/>
</dbReference>
<evidence type="ECO:0000256" key="3">
    <source>
        <dbReference type="SAM" id="MobiDB-lite"/>
    </source>
</evidence>
<evidence type="ECO:0000256" key="2">
    <source>
        <dbReference type="ARBA" id="ARBA00022737"/>
    </source>
</evidence>
<dbReference type="AlphaFoldDB" id="A0A498K984"/>
<feature type="region of interest" description="Disordered" evidence="3">
    <location>
        <begin position="446"/>
        <end position="482"/>
    </location>
</feature>
<keyword evidence="1" id="KW-0433">Leucine-rich repeat</keyword>
<dbReference type="Gene3D" id="3.80.10.10">
    <property type="entry name" value="Ribonuclease Inhibitor"/>
    <property type="match status" value="2"/>
</dbReference>
<dbReference type="Proteomes" id="UP000290289">
    <property type="component" value="Chromosome 3"/>
</dbReference>
<evidence type="ECO:0000313" key="4">
    <source>
        <dbReference type="EMBL" id="RXI04850.1"/>
    </source>
</evidence>
<evidence type="ECO:0000256" key="1">
    <source>
        <dbReference type="ARBA" id="ARBA00022614"/>
    </source>
</evidence>
<dbReference type="STRING" id="3750.A0A498K984"/>
<dbReference type="PANTHER" id="PTHR46652:SF7">
    <property type="entry name" value="LEUCINE-RICH REPEAT AND IQ DOMAIN-CONTAINING PROTEIN 1"/>
    <property type="match status" value="1"/>
</dbReference>
<dbReference type="Pfam" id="PF00560">
    <property type="entry name" value="LRR_1"/>
    <property type="match status" value="1"/>
</dbReference>
<dbReference type="SUPFAM" id="SSF52058">
    <property type="entry name" value="L domain-like"/>
    <property type="match status" value="1"/>
</dbReference>
<keyword evidence="2" id="KW-0677">Repeat</keyword>